<proteinExistence type="predicted"/>
<dbReference type="Pfam" id="PF13416">
    <property type="entry name" value="SBP_bac_8"/>
    <property type="match status" value="1"/>
</dbReference>
<dbReference type="InterPro" id="IPR006059">
    <property type="entry name" value="SBP"/>
</dbReference>
<reference evidence="2 3" key="1">
    <citation type="submission" date="2024-10" db="EMBL/GenBank/DDBJ databases">
        <title>The Natural Products Discovery Center: Release of the First 8490 Sequenced Strains for Exploring Actinobacteria Biosynthetic Diversity.</title>
        <authorList>
            <person name="Kalkreuter E."/>
            <person name="Kautsar S.A."/>
            <person name="Yang D."/>
            <person name="Bader C.D."/>
            <person name="Teijaro C.N."/>
            <person name="Fluegel L."/>
            <person name="Davis C.M."/>
            <person name="Simpson J.R."/>
            <person name="Lauterbach L."/>
            <person name="Steele A.D."/>
            <person name="Gui C."/>
            <person name="Meng S."/>
            <person name="Li G."/>
            <person name="Viehrig K."/>
            <person name="Ye F."/>
            <person name="Su P."/>
            <person name="Kiefer A.F."/>
            <person name="Nichols A."/>
            <person name="Cepeda A.J."/>
            <person name="Yan W."/>
            <person name="Fan B."/>
            <person name="Jiang Y."/>
            <person name="Adhikari A."/>
            <person name="Zheng C.-J."/>
            <person name="Schuster L."/>
            <person name="Cowan T.M."/>
            <person name="Smanski M.J."/>
            <person name="Chevrette M.G."/>
            <person name="De Carvalho L.P.S."/>
            <person name="Shen B."/>
        </authorList>
    </citation>
    <scope>NUCLEOTIDE SEQUENCE [LARGE SCALE GENOMIC DNA]</scope>
    <source>
        <strain evidence="2 3">NPDC004550</strain>
    </source>
</reference>
<feature type="chain" id="PRO_5046244711" evidence="1">
    <location>
        <begin position="29"/>
        <end position="436"/>
    </location>
</feature>
<evidence type="ECO:0000313" key="2">
    <source>
        <dbReference type="EMBL" id="MFF0457837.1"/>
    </source>
</evidence>
<dbReference type="InterPro" id="IPR050490">
    <property type="entry name" value="Bact_solute-bd_prot1"/>
</dbReference>
<gene>
    <name evidence="2" type="ORF">ACFYTH_31140</name>
</gene>
<dbReference type="PROSITE" id="PS51318">
    <property type="entry name" value="TAT"/>
    <property type="match status" value="1"/>
</dbReference>
<dbReference type="RefSeq" id="WP_387255170.1">
    <property type="nucleotide sequence ID" value="NZ_JBIALX010000019.1"/>
</dbReference>
<dbReference type="PANTHER" id="PTHR43649:SF30">
    <property type="entry name" value="ABC TRANSPORTER SUBSTRATE-BINDING PROTEIN"/>
    <property type="match status" value="1"/>
</dbReference>
<protein>
    <submittedName>
        <fullName evidence="2">ABC transporter substrate-binding protein</fullName>
    </submittedName>
</protein>
<dbReference type="CDD" id="cd14748">
    <property type="entry name" value="PBP2_UgpB"/>
    <property type="match status" value="1"/>
</dbReference>
<dbReference type="SUPFAM" id="SSF53850">
    <property type="entry name" value="Periplasmic binding protein-like II"/>
    <property type="match status" value="1"/>
</dbReference>
<dbReference type="PANTHER" id="PTHR43649">
    <property type="entry name" value="ARABINOSE-BINDING PROTEIN-RELATED"/>
    <property type="match status" value="1"/>
</dbReference>
<dbReference type="Proteomes" id="UP001601521">
    <property type="component" value="Unassembled WGS sequence"/>
</dbReference>
<evidence type="ECO:0000256" key="1">
    <source>
        <dbReference type="SAM" id="SignalP"/>
    </source>
</evidence>
<name>A0ABW6NTQ9_9NOCA</name>
<organism evidence="2 3">
    <name type="scientific">Nocardia africana</name>
    <dbReference type="NCBI Taxonomy" id="134964"/>
    <lineage>
        <taxon>Bacteria</taxon>
        <taxon>Bacillati</taxon>
        <taxon>Actinomycetota</taxon>
        <taxon>Actinomycetes</taxon>
        <taxon>Mycobacteriales</taxon>
        <taxon>Nocardiaceae</taxon>
        <taxon>Nocardia</taxon>
    </lineage>
</organism>
<accession>A0ABW6NTQ9</accession>
<keyword evidence="3" id="KW-1185">Reference proteome</keyword>
<evidence type="ECO:0000313" key="3">
    <source>
        <dbReference type="Proteomes" id="UP001601521"/>
    </source>
</evidence>
<sequence>MNLAARPISRRALLGGAGALALSGSLTAVLSACGSQAETVTSTGPTIELVTPNYAPYLQTFAAAVGDAYTQRTGTKVKLINTGNSSFVSVNQRIQSDLAAGHTAALALIGVNDVARYATAQRSIALDGLANADHFDTSQLYPGMISLGTRNGQLYAMPFAISTLILYYNADAFTKAGLDPDHPPTSFSDLRTCAKALVESRTCRYGVTFANDSDNWIFQNFLFSNGGSMLAADNKTPVFNQTPGVEVVKFWADLFTSGFGHTMSQTEEIAAFARGDLAMMLDSSSHVSKLSAGNKFELRTAEVPIPDGGTRRCPAGGAYLIMLTKDNAQQQRAFGVLTELAEPASVTTLVKESGYSPVNKIAATGSQYLGEFLAKNPLYGPGTKQLDNIVSWFQWPGNNTVEIDDKLSQQISLALRGAKSPADALNAAADQAKALL</sequence>
<keyword evidence="1" id="KW-0732">Signal</keyword>
<dbReference type="PROSITE" id="PS51257">
    <property type="entry name" value="PROKAR_LIPOPROTEIN"/>
    <property type="match status" value="1"/>
</dbReference>
<dbReference type="Gene3D" id="3.40.190.10">
    <property type="entry name" value="Periplasmic binding protein-like II"/>
    <property type="match status" value="1"/>
</dbReference>
<feature type="signal peptide" evidence="1">
    <location>
        <begin position="1"/>
        <end position="28"/>
    </location>
</feature>
<comment type="caution">
    <text evidence="2">The sequence shown here is derived from an EMBL/GenBank/DDBJ whole genome shotgun (WGS) entry which is preliminary data.</text>
</comment>
<dbReference type="EMBL" id="JBIALX010000019">
    <property type="protein sequence ID" value="MFF0457837.1"/>
    <property type="molecule type" value="Genomic_DNA"/>
</dbReference>
<dbReference type="InterPro" id="IPR006311">
    <property type="entry name" value="TAT_signal"/>
</dbReference>